<organism evidence="7 8">
    <name type="scientific">Mycolicibacterium elephantis</name>
    <dbReference type="NCBI Taxonomy" id="81858"/>
    <lineage>
        <taxon>Bacteria</taxon>
        <taxon>Bacillati</taxon>
        <taxon>Actinomycetota</taxon>
        <taxon>Actinomycetes</taxon>
        <taxon>Mycobacteriales</taxon>
        <taxon>Mycobacteriaceae</taxon>
        <taxon>Mycolicibacterium</taxon>
    </lineage>
</organism>
<evidence type="ECO:0008006" key="9">
    <source>
        <dbReference type="Google" id="ProtNLM"/>
    </source>
</evidence>
<sequence length="399" mass="42705">MRTPAALSGWAGRARRALAQRNLDRDNLLMLGKSVLAGTVAWLLASQVFDATHATFAPFSAVLLMQITIADSVQMAIRYTAAVVVGVCLAGALVLPWGAQPWLFPVILLLALALGRWHRLGSQGINVTVAAIFAYGAFAMPDPGISPSSQLPEIAGMVVLGASVAVTINLLVAPPLRYRSAGYAVEAFSDSLSDLLTDIVDGLESGSLDADAAAEWRRYADDILRLAVQVRSTVDHADQTSKFNPRRLLVREHRSFDGYRVTIQAAERITGQVRSVTSGLSRLAERDTGDPQTRHGGFVGHYATVLSAVRDAVVTMGAIHSIADLTENEPLADAADSCRAALDELASHAQGKQLDQPTQWSVYGGLYTDAQRLCDEIGWARDGLNDVAAAVRRRTGVAH</sequence>
<gene>
    <name evidence="7" type="ORF">BST23_13350</name>
</gene>
<feature type="transmembrane region" description="Helical" evidence="6">
    <location>
        <begin position="124"/>
        <end position="142"/>
    </location>
</feature>
<dbReference type="OrthoDB" id="4458428at2"/>
<name>A0A1X0CZQ4_9MYCO</name>
<dbReference type="Proteomes" id="UP000192772">
    <property type="component" value="Unassembled WGS sequence"/>
</dbReference>
<evidence type="ECO:0000256" key="1">
    <source>
        <dbReference type="ARBA" id="ARBA00004651"/>
    </source>
</evidence>
<evidence type="ECO:0000256" key="6">
    <source>
        <dbReference type="SAM" id="Phobius"/>
    </source>
</evidence>
<feature type="transmembrane region" description="Helical" evidence="6">
    <location>
        <begin position="154"/>
        <end position="173"/>
    </location>
</feature>
<reference evidence="7 8" key="1">
    <citation type="submission" date="2017-02" db="EMBL/GenBank/DDBJ databases">
        <title>The new phylogeny of genus Mycobacterium.</title>
        <authorList>
            <person name="Tortoli E."/>
            <person name="Trovato A."/>
            <person name="Cirillo D.M."/>
        </authorList>
    </citation>
    <scope>NUCLEOTIDE SEQUENCE [LARGE SCALE GENOMIC DNA]</scope>
    <source>
        <strain evidence="7 8">FI-09383</strain>
    </source>
</reference>
<comment type="subcellular location">
    <subcellularLocation>
        <location evidence="1">Cell membrane</location>
        <topology evidence="1">Multi-pass membrane protein</topology>
    </subcellularLocation>
</comment>
<dbReference type="EMBL" id="MVHP01000013">
    <property type="protein sequence ID" value="ORA65651.1"/>
    <property type="molecule type" value="Genomic_DNA"/>
</dbReference>
<feature type="transmembrane region" description="Helical" evidence="6">
    <location>
        <begin position="101"/>
        <end position="117"/>
    </location>
</feature>
<dbReference type="RefSeq" id="WP_083043072.1">
    <property type="nucleotide sequence ID" value="NZ_JBCGVB010000010.1"/>
</dbReference>
<dbReference type="GO" id="GO:0005886">
    <property type="term" value="C:plasma membrane"/>
    <property type="evidence" value="ECO:0007669"/>
    <property type="project" value="UniProtKB-SubCell"/>
</dbReference>
<comment type="caution">
    <text evidence="7">The sequence shown here is derived from an EMBL/GenBank/DDBJ whole genome shotgun (WGS) entry which is preliminary data.</text>
</comment>
<evidence type="ECO:0000313" key="8">
    <source>
        <dbReference type="Proteomes" id="UP000192772"/>
    </source>
</evidence>
<keyword evidence="4 6" id="KW-1133">Transmembrane helix</keyword>
<keyword evidence="2" id="KW-1003">Cell membrane</keyword>
<dbReference type="AlphaFoldDB" id="A0A1X0CZQ4"/>
<evidence type="ECO:0000256" key="3">
    <source>
        <dbReference type="ARBA" id="ARBA00022692"/>
    </source>
</evidence>
<protein>
    <recommendedName>
        <fullName evidence="9">FUSC family protein</fullName>
    </recommendedName>
</protein>
<keyword evidence="3 6" id="KW-0812">Transmembrane</keyword>
<dbReference type="Pfam" id="PF06081">
    <property type="entry name" value="ArAE_1"/>
    <property type="match status" value="1"/>
</dbReference>
<dbReference type="InterPro" id="IPR010343">
    <property type="entry name" value="ArAE_1"/>
</dbReference>
<dbReference type="STRING" id="81858.BST23_13350"/>
<accession>A0A1X0CZQ4</accession>
<feature type="transmembrane region" description="Helical" evidence="6">
    <location>
        <begin position="76"/>
        <end position="95"/>
    </location>
</feature>
<proteinExistence type="predicted"/>
<evidence type="ECO:0000256" key="4">
    <source>
        <dbReference type="ARBA" id="ARBA00022989"/>
    </source>
</evidence>
<evidence type="ECO:0000256" key="5">
    <source>
        <dbReference type="ARBA" id="ARBA00023136"/>
    </source>
</evidence>
<evidence type="ECO:0000313" key="7">
    <source>
        <dbReference type="EMBL" id="ORA65651.1"/>
    </source>
</evidence>
<evidence type="ECO:0000256" key="2">
    <source>
        <dbReference type="ARBA" id="ARBA00022475"/>
    </source>
</evidence>
<keyword evidence="5 6" id="KW-0472">Membrane</keyword>